<proteinExistence type="predicted"/>
<sequence>MFKPICHRRNSLPNNVYRSKTKSLPSKTDYNPAKNYKMIHDSKRPISKTPPAYIKQNSNESYYTGNVRNYIDHSLSDGDDVAKRTLQKGEKKIPKKSQFVRSHPIDTPHKRLPEMQLNHTPPSFECPQNHDGHKKLKENDIEQLVIEKYALLKQLMSIDERCGSPHGDSFYAGAKFSNCPSPGDLPLPPMQWINSCHAQEKSMLKSPLIFNITI</sequence>
<dbReference type="AlphaFoldDB" id="A0A5E4MSS7"/>
<evidence type="ECO:0000313" key="1">
    <source>
        <dbReference type="EMBL" id="VVC32997.1"/>
    </source>
</evidence>
<keyword evidence="2" id="KW-1185">Reference proteome</keyword>
<reference evidence="1 2" key="1">
    <citation type="submission" date="2019-08" db="EMBL/GenBank/DDBJ databases">
        <authorList>
            <person name="Alioto T."/>
            <person name="Alioto T."/>
            <person name="Gomez Garrido J."/>
        </authorList>
    </citation>
    <scope>NUCLEOTIDE SEQUENCE [LARGE SCALE GENOMIC DNA]</scope>
</reference>
<name>A0A5E4MSS7_9HEMI</name>
<gene>
    <name evidence="1" type="ORF">CINCED_3A013891</name>
</gene>
<dbReference type="OrthoDB" id="6358215at2759"/>
<accession>A0A5E4MSS7</accession>
<evidence type="ECO:0000313" key="2">
    <source>
        <dbReference type="Proteomes" id="UP000325440"/>
    </source>
</evidence>
<protein>
    <submittedName>
        <fullName evidence="1">Uncharacterized protein</fullName>
    </submittedName>
</protein>
<dbReference type="Proteomes" id="UP000325440">
    <property type="component" value="Unassembled WGS sequence"/>
</dbReference>
<organism evidence="1 2">
    <name type="scientific">Cinara cedri</name>
    <dbReference type="NCBI Taxonomy" id="506608"/>
    <lineage>
        <taxon>Eukaryota</taxon>
        <taxon>Metazoa</taxon>
        <taxon>Ecdysozoa</taxon>
        <taxon>Arthropoda</taxon>
        <taxon>Hexapoda</taxon>
        <taxon>Insecta</taxon>
        <taxon>Pterygota</taxon>
        <taxon>Neoptera</taxon>
        <taxon>Paraneoptera</taxon>
        <taxon>Hemiptera</taxon>
        <taxon>Sternorrhyncha</taxon>
        <taxon>Aphidomorpha</taxon>
        <taxon>Aphidoidea</taxon>
        <taxon>Aphididae</taxon>
        <taxon>Lachninae</taxon>
        <taxon>Cinara</taxon>
    </lineage>
</organism>
<dbReference type="EMBL" id="CABPRJ010000962">
    <property type="protein sequence ID" value="VVC32997.1"/>
    <property type="molecule type" value="Genomic_DNA"/>
</dbReference>